<evidence type="ECO:0000313" key="5">
    <source>
        <dbReference type="EMBL" id="KOA20375.1"/>
    </source>
</evidence>
<feature type="signal peptide" evidence="3">
    <location>
        <begin position="1"/>
        <end position="24"/>
    </location>
</feature>
<evidence type="ECO:0000259" key="4">
    <source>
        <dbReference type="Pfam" id="PF13458"/>
    </source>
</evidence>
<accession>A0A0L6ZBM7</accession>
<keyword evidence="2 3" id="KW-0732">Signal</keyword>
<dbReference type="RefSeq" id="WP_052220774.1">
    <property type="nucleotide sequence ID" value="NZ_LHUR01000015.1"/>
</dbReference>
<comment type="caution">
    <text evidence="5">The sequence shown here is derived from an EMBL/GenBank/DDBJ whole genome shotgun (WGS) entry which is preliminary data.</text>
</comment>
<organism evidence="5 6">
    <name type="scientific">Clostridium homopropionicum DSM 5847</name>
    <dbReference type="NCBI Taxonomy" id="1121318"/>
    <lineage>
        <taxon>Bacteria</taxon>
        <taxon>Bacillati</taxon>
        <taxon>Bacillota</taxon>
        <taxon>Clostridia</taxon>
        <taxon>Eubacteriales</taxon>
        <taxon>Clostridiaceae</taxon>
        <taxon>Clostridium</taxon>
    </lineage>
</organism>
<dbReference type="EMBL" id="LHUR01000015">
    <property type="protein sequence ID" value="KOA20375.1"/>
    <property type="molecule type" value="Genomic_DNA"/>
</dbReference>
<reference evidence="6" key="1">
    <citation type="submission" date="2015-08" db="EMBL/GenBank/DDBJ databases">
        <title>Genome sequence of the strict anaerobe Clostridium homopropionicum LuHBu1 (DSM 5847T).</title>
        <authorList>
            <person name="Poehlein A."/>
            <person name="Beck M."/>
            <person name="Schiel-Bengelsdorf B."/>
            <person name="Bengelsdorf F.R."/>
            <person name="Daniel R."/>
            <person name="Duerre P."/>
        </authorList>
    </citation>
    <scope>NUCLEOTIDE SEQUENCE [LARGE SCALE GENOMIC DNA]</scope>
    <source>
        <strain evidence="6">DSM 5847</strain>
    </source>
</reference>
<dbReference type="InterPro" id="IPR028081">
    <property type="entry name" value="Leu-bd"/>
</dbReference>
<protein>
    <recommendedName>
        <fullName evidence="4">Leucine-binding protein domain-containing protein</fullName>
    </recommendedName>
</protein>
<dbReference type="PANTHER" id="PTHR47235:SF1">
    <property type="entry name" value="BLR6548 PROTEIN"/>
    <property type="match status" value="1"/>
</dbReference>
<dbReference type="Gene3D" id="3.40.50.2300">
    <property type="match status" value="2"/>
</dbReference>
<feature type="domain" description="Leucine-binding protein" evidence="4">
    <location>
        <begin position="43"/>
        <end position="394"/>
    </location>
</feature>
<evidence type="ECO:0000256" key="2">
    <source>
        <dbReference type="ARBA" id="ARBA00022729"/>
    </source>
</evidence>
<proteinExistence type="inferred from homology"/>
<gene>
    <name evidence="5" type="ORF">CLHOM_11940</name>
</gene>
<evidence type="ECO:0000256" key="3">
    <source>
        <dbReference type="SAM" id="SignalP"/>
    </source>
</evidence>
<dbReference type="InterPro" id="IPR028082">
    <property type="entry name" value="Peripla_BP_I"/>
</dbReference>
<dbReference type="PANTHER" id="PTHR47235">
    <property type="entry name" value="BLR6548 PROTEIN"/>
    <property type="match status" value="1"/>
</dbReference>
<evidence type="ECO:0000313" key="6">
    <source>
        <dbReference type="Proteomes" id="UP000037043"/>
    </source>
</evidence>
<comment type="similarity">
    <text evidence="1">Belongs to the leucine-binding protein family.</text>
</comment>
<dbReference type="CDD" id="cd06343">
    <property type="entry name" value="PBP1_ABC_ligand_binding-like"/>
    <property type="match status" value="1"/>
</dbReference>
<dbReference type="Proteomes" id="UP000037043">
    <property type="component" value="Unassembled WGS sequence"/>
</dbReference>
<dbReference type="STRING" id="36844.SAMN04488501_11529"/>
<dbReference type="Pfam" id="PF13458">
    <property type="entry name" value="Peripla_BP_6"/>
    <property type="match status" value="1"/>
</dbReference>
<dbReference type="PATRIC" id="fig|1121318.3.peg.1204"/>
<dbReference type="PROSITE" id="PS51257">
    <property type="entry name" value="PROKAR_LIPOPROTEIN"/>
    <property type="match status" value="1"/>
</dbReference>
<evidence type="ECO:0000256" key="1">
    <source>
        <dbReference type="ARBA" id="ARBA00010062"/>
    </source>
</evidence>
<sequence length="418" mass="44660">MKKVVALVLGLTMALSVVGCGSQAASSDKTKKETAQGILADKVVVGSSGAQQGAYAFIGKPYYDAMKAYFQELNEKGGVNGKKIELKVLEDEFKPENAIANVQKLINDEKVFSIVGLFGTPGVKAAVPTIKDAGIPAVYFATGAAITTKSGPNFFPVQPNYIYEGKLMAMYANTYFKAKKVAVVYRNDDAGVDGLAGFEDGLKQLGKSDILVQKVSMDVGTTDATAQIAKVKESGADLVIAYALSGELSVILKEVEKAGLNVPMLTTYSNVSDSFVNANAKAAPNAIKNLHGLSWVDTTRPATKTFADVTKKHFPEATVNAYAMSGWIAAETFTKGLELALKDNNNSYDGLTWEGYIAAMGKLNYTEGILNKIAYPNGERNGATNMSVAQAYDTGKTDAKGAKVWSWKSVTEFQEFTK</sequence>
<dbReference type="AlphaFoldDB" id="A0A0L6ZBM7"/>
<keyword evidence="6" id="KW-1185">Reference proteome</keyword>
<name>A0A0L6ZBM7_9CLOT</name>
<dbReference type="SUPFAM" id="SSF53822">
    <property type="entry name" value="Periplasmic binding protein-like I"/>
    <property type="match status" value="1"/>
</dbReference>
<feature type="chain" id="PRO_5005570209" description="Leucine-binding protein domain-containing protein" evidence="3">
    <location>
        <begin position="25"/>
        <end position="418"/>
    </location>
</feature>